<evidence type="ECO:0000259" key="3">
    <source>
        <dbReference type="PROSITE" id="PS50045"/>
    </source>
</evidence>
<dbReference type="Proteomes" id="UP000027583">
    <property type="component" value="Unassembled WGS sequence"/>
</dbReference>
<comment type="caution">
    <text evidence="4">The sequence shown here is derived from an EMBL/GenBank/DDBJ whole genome shotgun (WGS) entry which is preliminary data.</text>
</comment>
<dbReference type="SMART" id="SM00382">
    <property type="entry name" value="AAA"/>
    <property type="match status" value="1"/>
</dbReference>
<dbReference type="Pfam" id="PF00158">
    <property type="entry name" value="Sigma54_activat"/>
    <property type="match status" value="1"/>
</dbReference>
<evidence type="ECO:0000313" key="4">
    <source>
        <dbReference type="EMBL" id="CDG40938.1"/>
    </source>
</evidence>
<protein>
    <submittedName>
        <fullName evidence="4">Transcriptional regulatory protein RtcR</fullName>
    </submittedName>
</protein>
<gene>
    <name evidence="4" type="ORF">ASAP_2893</name>
</gene>
<dbReference type="RefSeq" id="WP_035444445.1">
    <property type="nucleotide sequence ID" value="NZ_CBLX010000024.1"/>
</dbReference>
<feature type="domain" description="Sigma-54 factor interaction" evidence="3">
    <location>
        <begin position="179"/>
        <end position="405"/>
    </location>
</feature>
<dbReference type="Gene3D" id="3.40.50.300">
    <property type="entry name" value="P-loop containing nucleotide triphosphate hydrolases"/>
    <property type="match status" value="1"/>
</dbReference>
<dbReference type="PANTHER" id="PTHR32071:SF14">
    <property type="entry name" value="TRANSCRIPTIONAL REGULATORY PROTEIN RTCR"/>
    <property type="match status" value="1"/>
</dbReference>
<dbReference type="Gene3D" id="1.10.8.60">
    <property type="match status" value="1"/>
</dbReference>
<dbReference type="InterPro" id="IPR003593">
    <property type="entry name" value="AAA+_ATPase"/>
</dbReference>
<evidence type="ECO:0000256" key="1">
    <source>
        <dbReference type="ARBA" id="ARBA00022741"/>
    </source>
</evidence>
<sequence length="524" mass="57984">MRNVVIGLLGVKIDRTRGVGSWQPSARLCGHDSLPVDRFELLYPGYAEALAHHVARDIAAISPDTEVRLTVLDFDNPWDLEEVYAKLYDFALAYGFDEDRERYFVHLTTGTHVAQICWYLLTESRYVPARLIQMEPPRPDTGPNGRLTLIDLDLARYDAIRHRFEIASAEHSTLLRSGISGADPAIDRLIGRLEQIALRSEVPILITGPAGCGKSTLAANIHDLRIQRRLLRGSLVRVDGSLLATQDGTALLLGQKRGLGSAAGTERAGFLAQAHRGTLLIDGMENVPQALRDTLFRAVVAKRYRPLGGETDLDAQFNLIATARDGAGMESVFPWILRLPPLRERLADIEAAFDHALDAAERRSGTKTGFAPGARARYMRFATSIDAAWSGNYRDLSDSLLRLCTLAERGRITVSMIDEEIAELSARWRPARQDAAGSVATDDMAMLADIVPDLAAIDMFDRIQLATVVQICRMSSSLSDAGRTLFSVSRMQRSSRNDADRLRKYLARFDLDWDAVRKGGKTIT</sequence>
<accession>A0A060QJQ1</accession>
<organism evidence="4 5">
    <name type="scientific">Asaia bogorensis</name>
    <dbReference type="NCBI Taxonomy" id="91915"/>
    <lineage>
        <taxon>Bacteria</taxon>
        <taxon>Pseudomonadati</taxon>
        <taxon>Pseudomonadota</taxon>
        <taxon>Alphaproteobacteria</taxon>
        <taxon>Acetobacterales</taxon>
        <taxon>Acetobacteraceae</taxon>
        <taxon>Asaia</taxon>
    </lineage>
</organism>
<dbReference type="SUPFAM" id="SSF52540">
    <property type="entry name" value="P-loop containing nucleoside triphosphate hydrolases"/>
    <property type="match status" value="1"/>
</dbReference>
<dbReference type="PROSITE" id="PS50045">
    <property type="entry name" value="SIGMA54_INTERACT_4"/>
    <property type="match status" value="1"/>
</dbReference>
<dbReference type="Pfam" id="PF06956">
    <property type="entry name" value="RtcR"/>
    <property type="match status" value="1"/>
</dbReference>
<dbReference type="EMBL" id="CBLX010000024">
    <property type="protein sequence ID" value="CDG40938.1"/>
    <property type="molecule type" value="Genomic_DNA"/>
</dbReference>
<keyword evidence="1" id="KW-0547">Nucleotide-binding</keyword>
<name>A0A060QJQ1_9PROT</name>
<reference evidence="4 5" key="1">
    <citation type="journal article" date="2014" name="Genome Biol. Evol.">
        <title>Acetic acid bacteria genomes reveal functional traits for adaptation to life in insect guts.</title>
        <authorList>
            <person name="Chouaia B."/>
            <person name="Gaiarsa S."/>
            <person name="Crotti E."/>
            <person name="Comandatore F."/>
            <person name="Degli Esposti M."/>
            <person name="Ricci I."/>
            <person name="Alma A."/>
            <person name="Favia G."/>
            <person name="Bandi C."/>
            <person name="Daffonchio D."/>
        </authorList>
    </citation>
    <scope>NUCLEOTIDE SEQUENCE [LARGE SCALE GENOMIC DNA]</scope>
    <source>
        <strain evidence="4 5">SF2.1</strain>
    </source>
</reference>
<evidence type="ECO:0000256" key="2">
    <source>
        <dbReference type="ARBA" id="ARBA00022840"/>
    </source>
</evidence>
<dbReference type="InterPro" id="IPR002078">
    <property type="entry name" value="Sigma_54_int"/>
</dbReference>
<dbReference type="GO" id="GO:0006355">
    <property type="term" value="P:regulation of DNA-templated transcription"/>
    <property type="evidence" value="ECO:0007669"/>
    <property type="project" value="InterPro"/>
</dbReference>
<dbReference type="InterPro" id="IPR027417">
    <property type="entry name" value="P-loop_NTPase"/>
</dbReference>
<proteinExistence type="predicted"/>
<dbReference type="CDD" id="cd00009">
    <property type="entry name" value="AAA"/>
    <property type="match status" value="1"/>
</dbReference>
<keyword evidence="2" id="KW-0067">ATP-binding</keyword>
<evidence type="ECO:0000313" key="5">
    <source>
        <dbReference type="Proteomes" id="UP000027583"/>
    </source>
</evidence>
<reference evidence="4 5" key="2">
    <citation type="journal article" date="2014" name="PLoS ONE">
        <title>Evolution of mitochondria reconstructed from the energy metabolism of living bacteria.</title>
        <authorList>
            <person name="Degli Esposti M."/>
            <person name="Chouaia B."/>
            <person name="Comandatore F."/>
            <person name="Crotti E."/>
            <person name="Sassera D."/>
            <person name="Lievens P.M."/>
            <person name="Daffonchio D."/>
            <person name="Bandi C."/>
        </authorList>
    </citation>
    <scope>NUCLEOTIDE SEQUENCE [LARGE SCALE GENOMIC DNA]</scope>
    <source>
        <strain evidence="4 5">SF2.1</strain>
    </source>
</reference>
<dbReference type="InterPro" id="IPR009715">
    <property type="entry name" value="RtcR"/>
</dbReference>
<dbReference type="AlphaFoldDB" id="A0A060QJQ1"/>
<dbReference type="eggNOG" id="COG4650">
    <property type="taxonomic scope" value="Bacteria"/>
</dbReference>
<dbReference type="GO" id="GO:0005524">
    <property type="term" value="F:ATP binding"/>
    <property type="evidence" value="ECO:0007669"/>
    <property type="project" value="UniProtKB-KW"/>
</dbReference>
<dbReference type="PANTHER" id="PTHR32071">
    <property type="entry name" value="TRANSCRIPTIONAL REGULATORY PROTEIN"/>
    <property type="match status" value="1"/>
</dbReference>